<dbReference type="OrthoDB" id="5730956at2"/>
<dbReference type="EMBL" id="SRLE01000005">
    <property type="protein sequence ID" value="TGD74727.1"/>
    <property type="molecule type" value="Genomic_DNA"/>
</dbReference>
<dbReference type="Proteomes" id="UP000298050">
    <property type="component" value="Unassembled WGS sequence"/>
</dbReference>
<gene>
    <name evidence="2" type="ORF">E4634_05875</name>
</gene>
<protein>
    <submittedName>
        <fullName evidence="2">Uncharacterized protein</fullName>
    </submittedName>
</protein>
<keyword evidence="1" id="KW-0732">Signal</keyword>
<accession>A0A4Z0M5N3</accession>
<evidence type="ECO:0000313" key="3">
    <source>
        <dbReference type="Proteomes" id="UP000298050"/>
    </source>
</evidence>
<feature type="signal peptide" evidence="1">
    <location>
        <begin position="1"/>
        <end position="25"/>
    </location>
</feature>
<dbReference type="RefSeq" id="WP_135441767.1">
    <property type="nucleotide sequence ID" value="NZ_SRLE01000005.1"/>
</dbReference>
<proteinExistence type="predicted"/>
<comment type="caution">
    <text evidence="2">The sequence shown here is derived from an EMBL/GenBank/DDBJ whole genome shotgun (WGS) entry which is preliminary data.</text>
</comment>
<keyword evidence="3" id="KW-1185">Reference proteome</keyword>
<organism evidence="2 3">
    <name type="scientific">Mangrovimicrobium sediminis</name>
    <dbReference type="NCBI Taxonomy" id="2562682"/>
    <lineage>
        <taxon>Bacteria</taxon>
        <taxon>Pseudomonadati</taxon>
        <taxon>Pseudomonadota</taxon>
        <taxon>Gammaproteobacteria</taxon>
        <taxon>Cellvibrionales</taxon>
        <taxon>Halieaceae</taxon>
        <taxon>Mangrovimicrobium</taxon>
    </lineage>
</organism>
<dbReference type="AlphaFoldDB" id="A0A4Z0M5N3"/>
<reference evidence="2 3" key="1">
    <citation type="submission" date="2019-04" db="EMBL/GenBank/DDBJ databases">
        <title>Taxonomy of novel Haliea sp. from mangrove soil of West Coast of India.</title>
        <authorList>
            <person name="Verma A."/>
            <person name="Kumar P."/>
            <person name="Krishnamurthi S."/>
        </authorList>
    </citation>
    <scope>NUCLEOTIDE SEQUENCE [LARGE SCALE GENOMIC DNA]</scope>
    <source>
        <strain evidence="2 3">SAOS-164</strain>
    </source>
</reference>
<dbReference type="PROSITE" id="PS51257">
    <property type="entry name" value="PROKAR_LIPOPROTEIN"/>
    <property type="match status" value="1"/>
</dbReference>
<evidence type="ECO:0000313" key="2">
    <source>
        <dbReference type="EMBL" id="TGD74727.1"/>
    </source>
</evidence>
<sequence length="261" mass="28905">MRDSTIAGFKGLCLLALGVLLSACAGTPDYNPTTFPYELDQGKLAANSIRTVVIPHVNLGPPSRNYLEDEAPRIDGYVSAYLKENGYKVIAQREFEQRWNTAVRAYGNPVDPTTGRTNMKSFSLIMQDVRDGLVKDFNLDAFVFTDLLELEAPFSGGLKHVARWDGVTRKPAVQGPGNSISADFDWNAVAAVASLQVAIFNTDLERVFFSRGGLDATDAIDTRTERYARRRTLLENKDNIKEGIGIALHPFIEYEDWPGNP</sequence>
<feature type="chain" id="PRO_5021496041" evidence="1">
    <location>
        <begin position="26"/>
        <end position="261"/>
    </location>
</feature>
<name>A0A4Z0M5N3_9GAMM</name>
<evidence type="ECO:0000256" key="1">
    <source>
        <dbReference type="SAM" id="SignalP"/>
    </source>
</evidence>